<proteinExistence type="inferred from homology"/>
<dbReference type="EMBL" id="SIDB01000002">
    <property type="protein sequence ID" value="KAI3435879.1"/>
    <property type="molecule type" value="Genomic_DNA"/>
</dbReference>
<evidence type="ECO:0000256" key="6">
    <source>
        <dbReference type="ARBA" id="ARBA00023034"/>
    </source>
</evidence>
<dbReference type="OrthoDB" id="1661054at2759"/>
<evidence type="ECO:0000256" key="8">
    <source>
        <dbReference type="ARBA" id="ARBA00031347"/>
    </source>
</evidence>
<evidence type="ECO:0000256" key="5">
    <source>
        <dbReference type="ARBA" id="ARBA00022927"/>
    </source>
</evidence>
<name>A0A9D4TVC5_CHLVU</name>
<dbReference type="SUPFAM" id="SSF74788">
    <property type="entry name" value="Cullin repeat-like"/>
    <property type="match status" value="1"/>
</dbReference>
<dbReference type="PANTHER" id="PTHR21311">
    <property type="entry name" value="CONSERVED OLIGOMERIC GOLGI COMPLEX COMPONENT 8"/>
    <property type="match status" value="1"/>
</dbReference>
<evidence type="ECO:0000256" key="2">
    <source>
        <dbReference type="ARBA" id="ARBA00006419"/>
    </source>
</evidence>
<sequence length="542" mass="58721">MDAAIGTDKRPAEELQQEESAYFSELLSYSLERLSKEPELLRADQEQLRRQLQDTAVGHYRSFIDTTQCLADLRQQLTAATGHLDDLSRDLPKLQAACDRFRHDAAAITTKRADNRQLYGTHPTVLEVLEVPQLMDTCCRSGNFDEALDLRAFVNKVAVMHGDLPLVQRLVAEVGGVSADMLEQLLQRLQGAVQLPECLRIIGYLRRLAAFPEAELRRAFLQRRETWIAGLVAELDDSHAYELLKRLTDVYRLHLFDVVMQYRAIFSDEAPATSGGGSEQGASGSRDGGILYVWAQRRIAAYLEAIRQHLPAIGEGGSLASVLDHTMYCGASLGRVGLDFRPLLAPLFEQAVVALYTKSVKAATASFHSLLDAHKWSSPSALSARSRQASDAAAASASAAAAADAATSGAEAAAPSPRGSTAPPQALVDHMPLAVYTNGLLAAFNELRHCAPLSVQQPTTARLQESLLAVSAELAHYGLTHSLTSPEQLAFDSACHAHTTALCPYVSSCLERIYPGAAAQLDLQAVARPIADMAAQRQADSN</sequence>
<gene>
    <name evidence="9" type="ORF">D9Q98_001937</name>
</gene>
<dbReference type="GO" id="GO:0000139">
    <property type="term" value="C:Golgi membrane"/>
    <property type="evidence" value="ECO:0007669"/>
    <property type="project" value="UniProtKB-SubCell"/>
</dbReference>
<evidence type="ECO:0000256" key="7">
    <source>
        <dbReference type="ARBA" id="ARBA00023136"/>
    </source>
</evidence>
<evidence type="ECO:0000313" key="9">
    <source>
        <dbReference type="EMBL" id="KAI3435879.1"/>
    </source>
</evidence>
<dbReference type="Pfam" id="PF04124">
    <property type="entry name" value="Dor1"/>
    <property type="match status" value="1"/>
</dbReference>
<dbReference type="GO" id="GO:0017119">
    <property type="term" value="C:Golgi transport complex"/>
    <property type="evidence" value="ECO:0007669"/>
    <property type="project" value="InterPro"/>
</dbReference>
<dbReference type="Proteomes" id="UP001055712">
    <property type="component" value="Unassembled WGS sequence"/>
</dbReference>
<dbReference type="InterPro" id="IPR007255">
    <property type="entry name" value="COG8"/>
</dbReference>
<evidence type="ECO:0000256" key="4">
    <source>
        <dbReference type="ARBA" id="ARBA00022448"/>
    </source>
</evidence>
<comment type="similarity">
    <text evidence="2">Belongs to the COG8 family.</text>
</comment>
<dbReference type="GO" id="GO:0015031">
    <property type="term" value="P:protein transport"/>
    <property type="evidence" value="ECO:0007669"/>
    <property type="project" value="UniProtKB-KW"/>
</dbReference>
<evidence type="ECO:0000256" key="1">
    <source>
        <dbReference type="ARBA" id="ARBA00004395"/>
    </source>
</evidence>
<reference evidence="9" key="2">
    <citation type="submission" date="2020-11" db="EMBL/GenBank/DDBJ databases">
        <authorList>
            <person name="Cecchin M."/>
            <person name="Marcolungo L."/>
            <person name="Rossato M."/>
            <person name="Girolomoni L."/>
            <person name="Cosentino E."/>
            <person name="Cuine S."/>
            <person name="Li-Beisson Y."/>
            <person name="Delledonne M."/>
            <person name="Ballottari M."/>
        </authorList>
    </citation>
    <scope>NUCLEOTIDE SEQUENCE</scope>
    <source>
        <strain evidence="9">211/11P</strain>
        <tissue evidence="9">Whole cell</tissue>
    </source>
</reference>
<keyword evidence="7" id="KW-0472">Membrane</keyword>
<keyword evidence="5" id="KW-0653">Protein transport</keyword>
<keyword evidence="4" id="KW-0813">Transport</keyword>
<reference evidence="9" key="1">
    <citation type="journal article" date="2019" name="Plant J.">
        <title>Chlorella vulgaris genome assembly and annotation reveals the molecular basis for metabolic acclimation to high light conditions.</title>
        <authorList>
            <person name="Cecchin M."/>
            <person name="Marcolungo L."/>
            <person name="Rossato M."/>
            <person name="Girolomoni L."/>
            <person name="Cosentino E."/>
            <person name="Cuine S."/>
            <person name="Li-Beisson Y."/>
            <person name="Delledonne M."/>
            <person name="Ballottari M."/>
        </authorList>
    </citation>
    <scope>NUCLEOTIDE SEQUENCE</scope>
    <source>
        <strain evidence="9">211/11P</strain>
    </source>
</reference>
<dbReference type="PANTHER" id="PTHR21311:SF0">
    <property type="entry name" value="CONSERVED OLIGOMERIC GOLGI COMPLEX SUBUNIT 8"/>
    <property type="match status" value="1"/>
</dbReference>
<dbReference type="GO" id="GO:0006891">
    <property type="term" value="P:intra-Golgi vesicle-mediated transport"/>
    <property type="evidence" value="ECO:0007669"/>
    <property type="project" value="TreeGrafter"/>
</dbReference>
<evidence type="ECO:0000313" key="10">
    <source>
        <dbReference type="Proteomes" id="UP001055712"/>
    </source>
</evidence>
<protein>
    <recommendedName>
        <fullName evidence="3">Conserved oligomeric Golgi complex subunit 8</fullName>
    </recommendedName>
    <alternativeName>
        <fullName evidence="8">Component of oligomeric Golgi complex 8</fullName>
    </alternativeName>
</protein>
<keyword evidence="6" id="KW-0333">Golgi apparatus</keyword>
<dbReference type="InterPro" id="IPR016159">
    <property type="entry name" value="Cullin_repeat-like_dom_sf"/>
</dbReference>
<comment type="caution">
    <text evidence="9">The sequence shown here is derived from an EMBL/GenBank/DDBJ whole genome shotgun (WGS) entry which is preliminary data.</text>
</comment>
<organism evidence="9 10">
    <name type="scientific">Chlorella vulgaris</name>
    <name type="common">Green alga</name>
    <dbReference type="NCBI Taxonomy" id="3077"/>
    <lineage>
        <taxon>Eukaryota</taxon>
        <taxon>Viridiplantae</taxon>
        <taxon>Chlorophyta</taxon>
        <taxon>core chlorophytes</taxon>
        <taxon>Trebouxiophyceae</taxon>
        <taxon>Chlorellales</taxon>
        <taxon>Chlorellaceae</taxon>
        <taxon>Chlorella clade</taxon>
        <taxon>Chlorella</taxon>
    </lineage>
</organism>
<keyword evidence="10" id="KW-1185">Reference proteome</keyword>
<dbReference type="AlphaFoldDB" id="A0A9D4TVC5"/>
<accession>A0A9D4TVC5</accession>
<comment type="subcellular location">
    <subcellularLocation>
        <location evidence="1">Golgi apparatus membrane</location>
        <topology evidence="1">Peripheral membrane protein</topology>
    </subcellularLocation>
</comment>
<evidence type="ECO:0000256" key="3">
    <source>
        <dbReference type="ARBA" id="ARBA00020983"/>
    </source>
</evidence>